<dbReference type="AlphaFoldDB" id="A0A0R1GXX2"/>
<dbReference type="Proteomes" id="UP000051176">
    <property type="component" value="Unassembled WGS sequence"/>
</dbReference>
<proteinExistence type="predicted"/>
<evidence type="ECO:0000313" key="4">
    <source>
        <dbReference type="Proteomes" id="UP000051176"/>
    </source>
</evidence>
<keyword evidence="1" id="KW-0812">Transmembrane</keyword>
<keyword evidence="1" id="KW-0472">Membrane</keyword>
<accession>A0A0R1GXX2</accession>
<keyword evidence="1" id="KW-1133">Transmembrane helix</keyword>
<dbReference type="PATRIC" id="fig|1267003.4.peg.1615"/>
<keyword evidence="4" id="KW-1185">Reference proteome</keyword>
<comment type="caution">
    <text evidence="3">The sequence shown here is derived from an EMBL/GenBank/DDBJ whole genome shotgun (WGS) entry which is preliminary data.</text>
</comment>
<feature type="transmembrane region" description="Helical" evidence="1">
    <location>
        <begin position="56"/>
        <end position="74"/>
    </location>
</feature>
<evidence type="ECO:0000259" key="2">
    <source>
        <dbReference type="Pfam" id="PF22570"/>
    </source>
</evidence>
<dbReference type="EMBL" id="AZCZ01000004">
    <property type="protein sequence ID" value="KRK39245.1"/>
    <property type="molecule type" value="Genomic_DNA"/>
</dbReference>
<organism evidence="3 4">
    <name type="scientific">Levilactobacillus parabrevis ATCC 53295</name>
    <dbReference type="NCBI Taxonomy" id="1267003"/>
    <lineage>
        <taxon>Bacteria</taxon>
        <taxon>Bacillati</taxon>
        <taxon>Bacillota</taxon>
        <taxon>Bacilli</taxon>
        <taxon>Lactobacillales</taxon>
        <taxon>Lactobacillaceae</taxon>
        <taxon>Levilactobacillus</taxon>
    </lineage>
</organism>
<protein>
    <recommendedName>
        <fullName evidence="2">LiaF transmembrane domain-containing protein</fullName>
    </recommendedName>
</protein>
<dbReference type="eggNOG" id="COG4758">
    <property type="taxonomic scope" value="Bacteria"/>
</dbReference>
<evidence type="ECO:0000256" key="1">
    <source>
        <dbReference type="SAM" id="Phobius"/>
    </source>
</evidence>
<gene>
    <name evidence="3" type="ORF">FD07_GL001530</name>
</gene>
<dbReference type="InterPro" id="IPR054331">
    <property type="entry name" value="LiaF_TM"/>
</dbReference>
<feature type="transmembrane region" description="Helical" evidence="1">
    <location>
        <begin position="7"/>
        <end position="27"/>
    </location>
</feature>
<name>A0A0R1GXX2_9LACO</name>
<dbReference type="STRING" id="357278.IV61_GL000812"/>
<feature type="transmembrane region" description="Helical" evidence="1">
    <location>
        <begin position="33"/>
        <end position="49"/>
    </location>
</feature>
<dbReference type="Pfam" id="PF22570">
    <property type="entry name" value="LiaF-TM"/>
    <property type="match status" value="1"/>
</dbReference>
<sequence length="246" mass="27234">MMRKRANWFWGVFLVLGAVVLVTSQLGIFSTHIGVWTLLLGVFLVAAFVESLMHLAVWGMVFSLAFLAIIFAKPLGIVALAPWTILIAAVLLSLGLSLIIRPKRWYRYNWKTQGNWSHHHHGDWSHHYEEDVKTLNDPDITVNVSMSSSIRYLQSVDFRRADVQVSMGDAKLYFDDVTLSDQGATINIDAHLGGVQLYLPTSWNVKTDVDANLGAIETTGEPVGTDGPLVVITGRVSLGGLTIIYI</sequence>
<feature type="transmembrane region" description="Helical" evidence="1">
    <location>
        <begin position="80"/>
        <end position="100"/>
    </location>
</feature>
<evidence type="ECO:0000313" key="3">
    <source>
        <dbReference type="EMBL" id="KRK39245.1"/>
    </source>
</evidence>
<feature type="domain" description="LiaF transmembrane" evidence="2">
    <location>
        <begin position="9"/>
        <end position="105"/>
    </location>
</feature>
<reference evidence="3 4" key="1">
    <citation type="journal article" date="2015" name="Genome Announc.">
        <title>Expanding the biotechnology potential of lactobacilli through comparative genomics of 213 strains and associated genera.</title>
        <authorList>
            <person name="Sun Z."/>
            <person name="Harris H.M."/>
            <person name="McCann A."/>
            <person name="Guo C."/>
            <person name="Argimon S."/>
            <person name="Zhang W."/>
            <person name="Yang X."/>
            <person name="Jeffery I.B."/>
            <person name="Cooney J.C."/>
            <person name="Kagawa T.F."/>
            <person name="Liu W."/>
            <person name="Song Y."/>
            <person name="Salvetti E."/>
            <person name="Wrobel A."/>
            <person name="Rasinkangas P."/>
            <person name="Parkhill J."/>
            <person name="Rea M.C."/>
            <person name="O'Sullivan O."/>
            <person name="Ritari J."/>
            <person name="Douillard F.P."/>
            <person name="Paul Ross R."/>
            <person name="Yang R."/>
            <person name="Briner A.E."/>
            <person name="Felis G.E."/>
            <person name="de Vos W.M."/>
            <person name="Barrangou R."/>
            <person name="Klaenhammer T.R."/>
            <person name="Caufield P.W."/>
            <person name="Cui Y."/>
            <person name="Zhang H."/>
            <person name="O'Toole P.W."/>
        </authorList>
    </citation>
    <scope>NUCLEOTIDE SEQUENCE [LARGE SCALE GENOMIC DNA]</scope>
    <source>
        <strain evidence="3 4">ATCC 53295</strain>
    </source>
</reference>